<sequence length="175" mass="18823">MTALAGEVEAARATIMREAKEARERKKRKREGDEGLVSGRRKTATSGPRYSGDSGASEDPVSPKTVKPGDRSGSQPSIEEHMLGFDSPHIATPTAELSLREAELSSSIPSISDLVAASSGPPLKGLKVVVIHVKDKLIDGLQAGDKILEELKEHDEEAQLGCEWIISYPGQSLYF</sequence>
<dbReference type="Pfam" id="PF02112">
    <property type="entry name" value="PDEase_II"/>
    <property type="match status" value="1"/>
</dbReference>
<protein>
    <submittedName>
        <fullName evidence="2">Putative camp phosphodiesterase class-ii protein</fullName>
    </submittedName>
</protein>
<gene>
    <name evidence="2" type="ORF">UCRPA7_6649</name>
</gene>
<feature type="region of interest" description="Disordered" evidence="1">
    <location>
        <begin position="1"/>
        <end position="94"/>
    </location>
</feature>
<keyword evidence="3" id="KW-1185">Reference proteome</keyword>
<proteinExistence type="predicted"/>
<dbReference type="AlphaFoldDB" id="R8BEX3"/>
<dbReference type="eggNOG" id="ENOG502RFKK">
    <property type="taxonomic scope" value="Eukaryota"/>
</dbReference>
<dbReference type="OrthoDB" id="258495at2759"/>
<evidence type="ECO:0000313" key="2">
    <source>
        <dbReference type="EMBL" id="EON97850.1"/>
    </source>
</evidence>
<dbReference type="Proteomes" id="UP000014074">
    <property type="component" value="Unassembled WGS sequence"/>
</dbReference>
<accession>R8BEX3</accession>
<dbReference type="KEGG" id="tmn:UCRPA7_6649"/>
<dbReference type="GO" id="GO:0004115">
    <property type="term" value="F:3',5'-cyclic-AMP phosphodiesterase activity"/>
    <property type="evidence" value="ECO:0007669"/>
    <property type="project" value="InterPro"/>
</dbReference>
<dbReference type="GO" id="GO:0006198">
    <property type="term" value="P:cAMP catabolic process"/>
    <property type="evidence" value="ECO:0007669"/>
    <property type="project" value="InterPro"/>
</dbReference>
<dbReference type="GeneID" id="19327327"/>
<name>R8BEX3_PHAM7</name>
<feature type="compositionally biased region" description="Basic and acidic residues" evidence="1">
    <location>
        <begin position="15"/>
        <end position="24"/>
    </location>
</feature>
<dbReference type="HOGENOM" id="CLU_1533641_0_0_1"/>
<dbReference type="RefSeq" id="XP_007917377.1">
    <property type="nucleotide sequence ID" value="XM_007919186.1"/>
</dbReference>
<reference evidence="3" key="1">
    <citation type="journal article" date="2013" name="Genome Announc.">
        <title>Draft genome sequence of the ascomycete Phaeoacremonium aleophilum strain UCR-PA7, a causal agent of the esca disease complex in grapevines.</title>
        <authorList>
            <person name="Blanco-Ulate B."/>
            <person name="Rolshausen P."/>
            <person name="Cantu D."/>
        </authorList>
    </citation>
    <scope>NUCLEOTIDE SEQUENCE [LARGE SCALE GENOMIC DNA]</scope>
    <source>
        <strain evidence="3">UCR-PA7</strain>
    </source>
</reference>
<dbReference type="EMBL" id="KB933248">
    <property type="protein sequence ID" value="EON97850.1"/>
    <property type="molecule type" value="Genomic_DNA"/>
</dbReference>
<evidence type="ECO:0000313" key="3">
    <source>
        <dbReference type="Proteomes" id="UP000014074"/>
    </source>
</evidence>
<organism evidence="2 3">
    <name type="scientific">Phaeoacremonium minimum (strain UCR-PA7)</name>
    <name type="common">Esca disease fungus</name>
    <name type="synonym">Togninia minima</name>
    <dbReference type="NCBI Taxonomy" id="1286976"/>
    <lineage>
        <taxon>Eukaryota</taxon>
        <taxon>Fungi</taxon>
        <taxon>Dikarya</taxon>
        <taxon>Ascomycota</taxon>
        <taxon>Pezizomycotina</taxon>
        <taxon>Sordariomycetes</taxon>
        <taxon>Sordariomycetidae</taxon>
        <taxon>Togniniales</taxon>
        <taxon>Togniniaceae</taxon>
        <taxon>Phaeoacremonium</taxon>
    </lineage>
</organism>
<dbReference type="InterPro" id="IPR000396">
    <property type="entry name" value="Pdiesterase2"/>
</dbReference>
<evidence type="ECO:0000256" key="1">
    <source>
        <dbReference type="SAM" id="MobiDB-lite"/>
    </source>
</evidence>